<evidence type="ECO:0000313" key="16">
    <source>
        <dbReference type="Proteomes" id="UP001186944"/>
    </source>
</evidence>
<reference evidence="15" key="1">
    <citation type="submission" date="2019-08" db="EMBL/GenBank/DDBJ databases">
        <title>The improved chromosome-level genome for the pearl oyster Pinctada fucata martensii using PacBio sequencing and Hi-C.</title>
        <authorList>
            <person name="Zheng Z."/>
        </authorList>
    </citation>
    <scope>NUCLEOTIDE SEQUENCE</scope>
    <source>
        <strain evidence="15">ZZ-2019</strain>
        <tissue evidence="15">Adductor muscle</tissue>
    </source>
</reference>
<feature type="transmembrane region" description="Helical" evidence="11">
    <location>
        <begin position="1710"/>
        <end position="1734"/>
    </location>
</feature>
<dbReference type="InterPro" id="IPR029787">
    <property type="entry name" value="Nucleotide_cyclase"/>
</dbReference>
<evidence type="ECO:0000256" key="2">
    <source>
        <dbReference type="ARBA" id="ARBA00009671"/>
    </source>
</evidence>
<dbReference type="PROSITE" id="PS50125">
    <property type="entry name" value="GUANYLATE_CYCLASE_2"/>
    <property type="match status" value="1"/>
</dbReference>
<feature type="transmembrane region" description="Helical" evidence="11">
    <location>
        <begin position="849"/>
        <end position="876"/>
    </location>
</feature>
<feature type="transmembrane region" description="Helical" evidence="11">
    <location>
        <begin position="973"/>
        <end position="997"/>
    </location>
</feature>
<dbReference type="CDD" id="cd07302">
    <property type="entry name" value="CHD"/>
    <property type="match status" value="1"/>
</dbReference>
<comment type="caution">
    <text evidence="15">The sequence shown here is derived from an EMBL/GenBank/DDBJ whole genome shotgun (WGS) entry which is preliminary data.</text>
</comment>
<feature type="transmembrane region" description="Helical" evidence="11">
    <location>
        <begin position="1009"/>
        <end position="1033"/>
    </location>
</feature>
<keyword evidence="6 11" id="KW-1133">Transmembrane helix</keyword>
<dbReference type="PANTHER" id="PTHR12308">
    <property type="entry name" value="ANOCTAMIN"/>
    <property type="match status" value="1"/>
</dbReference>
<feature type="compositionally biased region" description="Basic and acidic residues" evidence="13">
    <location>
        <begin position="2092"/>
        <end position="2104"/>
    </location>
</feature>
<dbReference type="GO" id="GO:0035556">
    <property type="term" value="P:intracellular signal transduction"/>
    <property type="evidence" value="ECO:0007669"/>
    <property type="project" value="InterPro"/>
</dbReference>
<dbReference type="Pfam" id="PF08376">
    <property type="entry name" value="NIT"/>
    <property type="match status" value="1"/>
</dbReference>
<feature type="transmembrane region" description="Helical" evidence="11">
    <location>
        <begin position="1194"/>
        <end position="1220"/>
    </location>
</feature>
<keyword evidence="3" id="KW-1003">Cell membrane</keyword>
<feature type="compositionally biased region" description="Polar residues" evidence="13">
    <location>
        <begin position="1907"/>
        <end position="1926"/>
    </location>
</feature>
<feature type="region of interest" description="Disordered" evidence="13">
    <location>
        <begin position="1895"/>
        <end position="1941"/>
    </location>
</feature>
<feature type="transmembrane region" description="Helical" evidence="11">
    <location>
        <begin position="1282"/>
        <end position="1303"/>
    </location>
</feature>
<sequence length="2334" mass="265997">MEWLMKKFRKRKVAPSSKTDVVRDVASISGSVCSMTPSQLNDVIMEMLKLNRNRCDDACRGNPITQSGKAKQMVKMIGAILVPLFALITMTTNSFIGDLTEYQKSTSVTETLEFSAELGIFLRHLQRERDMSALYVSEISPHTKNMLVRLYSDTDDALNALTKWPITEEDHMTCDMDIFRSRDKFLTALNKHRYQLDIKRQTSKEEILYYSSLITEFIEWLYRAICQGSTGRIWKILVAFQEVIMATEYIGRERAYGVSFYALGKFKTREDYLSFLEAQDVGNMTLASSREYSDMAPDALILHRNGQEDVLHHTNVMRAEIRSNRSSAPNGSLDMAKWWFENMTIYKDTIMQCQNVLSSRLKGMIEEEANENFRKLIVTACIFGIVLIICPSIITAAYMLTSKLHQYSVSIKNRTKALNKERTRTDTLLYQMLPQALADSLRVNEHVEAKVYESSTILVGDIVGLSRVSSHCTPAEVVILLNHLHACFDQRTRAYDVHRVETIGNVYMVVSGVLAVNRRSHAPEVCTLALDLMQRIRQLEIPHISERRLLLRIGCHSGIFRKIRKKALKRNPRMKTFERRYTELGPSLIPEQRRIDYILIHSNKKSTDYTSEEQTEKRVALEQKELKRRRNVLRMRGFDISRDIIGDNVFIKLHCPFKRLCAEAELTQLEMPLKDCAHYDVKTSWLTDWIERTFETDNEVDFVSAPFLMDRIQLYEGYEDPTHFFRPAVRSLLVHHILINMDIRTKEEKKERKSRLSEAETEGLPYLLMKGVYDDTLILHEESDSQKDKEILKERFLDANVELEEDKEKNQEDKTKLSLDPRKDMDITWTIFYKFQPLWKIRNYFGEMIAFYFAWVGELTTSLWIPMLLGVAIFFYGLALRIQIEVQALLDVVKQSFDNDATPYFALIICLWGTIFIERWKRKNATLAYEWDVDKFESNEPDRPQFYGLKMKQDPVTQELNWFYPFKRQILKYAVSSTTLLFMVMLVIASATGVIVYRVIITFDVCPGMNAVECLILSSILSAVFNAVSIILLGKQIVIITENHRTQSQYDDALVIKLFAFQFVNSYASCFYIAFFRGRFEIFGYTDECLGETGTCMSQLSFQVLILMIAKPFPRFFKDIIIPLIRKLWRLRPNFCCRLKCCPCNCCHKINKVFSSESDDKREANKKLLNNYIERERLKPLVSEFTINEYTEKIIQYGFLMLFAASCPLAPLLALLLNLIDIRVDAKRLLWFCRRPVAFIRQGIGKWQGILEFVNLAGVVSNGFLIAFSSTWAQQYDTATKLWFVLGFEHIVFALKFILAYLIPDVPKEISLSIRREKYQVARIVEAGKGEEPVNYAELVPQHKKKRIPITSVYQESPLTWTTQWRKLLRLDSLISSITDCSCTFPSEIEGVWYSAHKGALTFNSTHMTGYPIYMSFAVQSLDFACYQQSDRKYLLRATETALVFGQDIRGYLCIELWRVSSTKYYYYMGTSVSFTNNDNIYGRVDAVVVDTSTACNEAEPYSTGSFIMLVKDEISATNSDNILGIIDTRNATLSEACSIPEPYNSTAFIMLVKDGEASSGSAEATCPTDLLAKFSSVSITDSTGSTSCSGSSVDVCTDRTEMNYTMASSCGSTLKFSSGNYWVCLHSLSSSGYQYLSVWNNDSTVGSTTYRFTCYVITSSGGTVYASVYPNYCSDSSQTPTSVPSPGTLHVYSGATEICYEEILGGSSGVYYATIVIGVFFLIALVILFICLYKKGCCAAMKRKCQKRPTSATSSTESSVDQGDQVTRSIFSSAAKKLKPIPGFKAKRPLRVGPIVEPSLEPLPKVEPLYAIIDPMKKRLLEAWLRSESGTSSKLGTLSEEDGAGHSGRVEVSIDINVHDYDSNLPSPRRPSNARKLRFTRSFQLQDCSAAINKEKLSSKRRKGKTFSSPRRTTDFQSSFDNKNLLSLPPPEGNEPKVENTKMVTDKDKSGAEKLSDASQLQNELMSSTGLMVAMDIVQDELEYTTPQEDSCVTLPHKPRCECKECCPHKEEPKEETPKETSMKDCRSLEEEHDALNAGNINIVDNKVELPNEETVVEESTENVTPEVESICEVVKQEESKDDTQIAEVSQEDRIEIDTKVNKEDEEEKDNERKQDEGIDNKECRKEELFPSSPEQVEKTNSDTDPPINQSEAAYSKDDKPQIASRDKTLPKKKMTPAQPERVINRNQESVIKKLWSVKASPNEKSASQKTKYSRQTYNDTPKRRETSFKKPEQEIVCQLEETNSQTKSSVKDDTITIPAEQPSCMNPHDHKEEKQNPEASVELEHESGNRTDGSKVETDSNESSSEKTLTMMGDILKDTEGQERDVETGIFK</sequence>
<dbReference type="GO" id="GO:0004383">
    <property type="term" value="F:guanylate cyclase activity"/>
    <property type="evidence" value="ECO:0007669"/>
    <property type="project" value="InterPro"/>
</dbReference>
<dbReference type="InterPro" id="IPR013587">
    <property type="entry name" value="Nitrate/nitrite_sensing"/>
</dbReference>
<protein>
    <recommendedName>
        <fullName evidence="11">Anoctamin</fullName>
    </recommendedName>
</protein>
<evidence type="ECO:0000256" key="9">
    <source>
        <dbReference type="ARBA" id="ARBA00023239"/>
    </source>
</evidence>
<comment type="caution">
    <text evidence="11">Lacks conserved residue(s) required for the propagation of feature annotation.</text>
</comment>
<dbReference type="Gene3D" id="6.10.250.780">
    <property type="match status" value="1"/>
</dbReference>
<dbReference type="EMBL" id="VSWD01000006">
    <property type="protein sequence ID" value="KAK3099349.1"/>
    <property type="molecule type" value="Genomic_DNA"/>
</dbReference>
<dbReference type="GO" id="GO:0005886">
    <property type="term" value="C:plasma membrane"/>
    <property type="evidence" value="ECO:0007669"/>
    <property type="project" value="UniProtKB-SubCell"/>
</dbReference>
<keyword evidence="5" id="KW-0547">Nucleotide-binding</keyword>
<evidence type="ECO:0000256" key="3">
    <source>
        <dbReference type="ARBA" id="ARBA00022475"/>
    </source>
</evidence>
<feature type="compositionally biased region" description="Polar residues" evidence="13">
    <location>
        <begin position="2204"/>
        <end position="2221"/>
    </location>
</feature>
<feature type="transmembrane region" description="Helical" evidence="11">
    <location>
        <begin position="376"/>
        <end position="400"/>
    </location>
</feature>
<evidence type="ECO:0000256" key="5">
    <source>
        <dbReference type="ARBA" id="ARBA00022741"/>
    </source>
</evidence>
<dbReference type="SMART" id="SM00044">
    <property type="entry name" value="CYCc"/>
    <property type="match status" value="1"/>
</dbReference>
<dbReference type="Pfam" id="PF16178">
    <property type="entry name" value="Anoct_dimer"/>
    <property type="match status" value="1"/>
</dbReference>
<organism evidence="15 16">
    <name type="scientific">Pinctada imbricata</name>
    <name type="common">Atlantic pearl-oyster</name>
    <name type="synonym">Pinctada martensii</name>
    <dbReference type="NCBI Taxonomy" id="66713"/>
    <lineage>
        <taxon>Eukaryota</taxon>
        <taxon>Metazoa</taxon>
        <taxon>Spiralia</taxon>
        <taxon>Lophotrochozoa</taxon>
        <taxon>Mollusca</taxon>
        <taxon>Bivalvia</taxon>
        <taxon>Autobranchia</taxon>
        <taxon>Pteriomorphia</taxon>
        <taxon>Pterioida</taxon>
        <taxon>Pterioidea</taxon>
        <taxon>Pteriidae</taxon>
        <taxon>Pinctada</taxon>
    </lineage>
</organism>
<dbReference type="GO" id="GO:0005254">
    <property type="term" value="F:chloride channel activity"/>
    <property type="evidence" value="ECO:0007669"/>
    <property type="project" value="TreeGrafter"/>
</dbReference>
<evidence type="ECO:0000256" key="10">
    <source>
        <dbReference type="ARBA" id="ARBA00023293"/>
    </source>
</evidence>
<comment type="subcellular location">
    <subcellularLocation>
        <location evidence="1">Cell membrane</location>
        <topology evidence="1">Multi-pass membrane protein</topology>
    </subcellularLocation>
    <subcellularLocation>
        <location evidence="11">Membrane</location>
        <topology evidence="11">Multi-pass membrane protein</topology>
    </subcellularLocation>
</comment>
<dbReference type="InterPro" id="IPR007632">
    <property type="entry name" value="Anoctamin"/>
</dbReference>
<dbReference type="GO" id="GO:0000166">
    <property type="term" value="F:nucleotide binding"/>
    <property type="evidence" value="ECO:0007669"/>
    <property type="project" value="UniProtKB-KW"/>
</dbReference>
<evidence type="ECO:0000256" key="4">
    <source>
        <dbReference type="ARBA" id="ARBA00022692"/>
    </source>
</evidence>
<evidence type="ECO:0000259" key="14">
    <source>
        <dbReference type="PROSITE" id="PS50125"/>
    </source>
</evidence>
<keyword evidence="4 11" id="KW-0812">Transmembrane</keyword>
<evidence type="ECO:0000256" key="7">
    <source>
        <dbReference type="ARBA" id="ARBA00023136"/>
    </source>
</evidence>
<feature type="region of interest" description="Disordered" evidence="13">
    <location>
        <begin position="2054"/>
        <end position="2235"/>
    </location>
</feature>
<dbReference type="GO" id="GO:0046983">
    <property type="term" value="F:protein dimerization activity"/>
    <property type="evidence" value="ECO:0007669"/>
    <property type="project" value="InterPro"/>
</dbReference>
<evidence type="ECO:0000256" key="11">
    <source>
        <dbReference type="RuleBase" id="RU280814"/>
    </source>
</evidence>
<keyword evidence="8" id="KW-0325">Glycoprotein</keyword>
<evidence type="ECO:0000256" key="6">
    <source>
        <dbReference type="ARBA" id="ARBA00022989"/>
    </source>
</evidence>
<feature type="transmembrane region" description="Helical" evidence="11">
    <location>
        <begin position="1054"/>
        <end position="1075"/>
    </location>
</feature>
<dbReference type="InterPro" id="IPR001054">
    <property type="entry name" value="A/G_cyclase"/>
</dbReference>
<comment type="similarity">
    <text evidence="2 11">Belongs to the anoctamin family.</text>
</comment>
<gene>
    <name evidence="15" type="ORF">FSP39_003125</name>
</gene>
<keyword evidence="10" id="KW-0141">cGMP biosynthesis</keyword>
<dbReference type="Pfam" id="PF04547">
    <property type="entry name" value="Anoctamin"/>
    <property type="match status" value="1"/>
</dbReference>
<accession>A0AA89BWS4</accession>
<dbReference type="InterPro" id="IPR032394">
    <property type="entry name" value="Anoct_dimer"/>
</dbReference>
<evidence type="ECO:0000313" key="15">
    <source>
        <dbReference type="EMBL" id="KAK3099349.1"/>
    </source>
</evidence>
<keyword evidence="9" id="KW-0456">Lyase</keyword>
<feature type="domain" description="Guanylate cyclase" evidence="14">
    <location>
        <begin position="456"/>
        <end position="558"/>
    </location>
</feature>
<feature type="compositionally biased region" description="Basic and acidic residues" evidence="13">
    <location>
        <begin position="2269"/>
        <end position="2300"/>
    </location>
</feature>
<evidence type="ECO:0000256" key="1">
    <source>
        <dbReference type="ARBA" id="ARBA00004651"/>
    </source>
</evidence>
<feature type="coiled-coil region" evidence="12">
    <location>
        <begin position="789"/>
        <end position="820"/>
    </location>
</feature>
<feature type="transmembrane region" description="Helical" evidence="11">
    <location>
        <begin position="76"/>
        <end position="96"/>
    </location>
</feature>
<dbReference type="InterPro" id="IPR011645">
    <property type="entry name" value="HNOB_dom_associated"/>
</dbReference>
<feature type="region of interest" description="Disordered" evidence="13">
    <location>
        <begin position="2260"/>
        <end position="2334"/>
    </location>
</feature>
<dbReference type="Gene3D" id="3.30.70.1230">
    <property type="entry name" value="Nucleotide cyclase"/>
    <property type="match status" value="1"/>
</dbReference>
<feature type="compositionally biased region" description="Basic and acidic residues" evidence="13">
    <location>
        <begin position="2076"/>
        <end position="2085"/>
    </location>
</feature>
<feature type="transmembrane region" description="Helical" evidence="11">
    <location>
        <begin position="901"/>
        <end position="917"/>
    </location>
</feature>
<dbReference type="SUPFAM" id="SSF55073">
    <property type="entry name" value="Nucleotide cyclase"/>
    <property type="match status" value="1"/>
</dbReference>
<evidence type="ECO:0000256" key="8">
    <source>
        <dbReference type="ARBA" id="ARBA00023180"/>
    </source>
</evidence>
<evidence type="ECO:0000256" key="12">
    <source>
        <dbReference type="SAM" id="Coils"/>
    </source>
</evidence>
<proteinExistence type="inferred from homology"/>
<feature type="compositionally biased region" description="Polar residues" evidence="13">
    <location>
        <begin position="2144"/>
        <end position="2154"/>
    </location>
</feature>
<dbReference type="InterPro" id="IPR049452">
    <property type="entry name" value="Anoctamin_TM"/>
</dbReference>
<feature type="compositionally biased region" description="Basic and acidic residues" evidence="13">
    <location>
        <begin position="2222"/>
        <end position="2235"/>
    </location>
</feature>
<dbReference type="Pfam" id="PF07701">
    <property type="entry name" value="HNOBA"/>
    <property type="match status" value="1"/>
</dbReference>
<dbReference type="PANTHER" id="PTHR12308:SF73">
    <property type="entry name" value="ANOCTAMIN"/>
    <property type="match status" value="1"/>
</dbReference>
<name>A0AA89BWS4_PINIB</name>
<feature type="compositionally biased region" description="Basic and acidic residues" evidence="13">
    <location>
        <begin position="2317"/>
        <end position="2334"/>
    </location>
</feature>
<keyword evidence="12" id="KW-0175">Coiled coil</keyword>
<dbReference type="Pfam" id="PF00211">
    <property type="entry name" value="Guanylate_cyc"/>
    <property type="match status" value="1"/>
</dbReference>
<feature type="compositionally biased region" description="Basic and acidic residues" evidence="13">
    <location>
        <begin position="2111"/>
        <end position="2130"/>
    </location>
</feature>
<feature type="compositionally biased region" description="Basic and acidic residues" evidence="13">
    <location>
        <begin position="2156"/>
        <end position="2171"/>
    </location>
</feature>
<dbReference type="Proteomes" id="UP001186944">
    <property type="component" value="Unassembled WGS sequence"/>
</dbReference>
<keyword evidence="16" id="KW-1185">Reference proteome</keyword>
<keyword evidence="7 11" id="KW-0472">Membrane</keyword>
<evidence type="ECO:0000256" key="13">
    <source>
        <dbReference type="SAM" id="MobiDB-lite"/>
    </source>
</evidence>